<evidence type="ECO:0000256" key="3">
    <source>
        <dbReference type="ARBA" id="ARBA00022737"/>
    </source>
</evidence>
<gene>
    <name evidence="10" type="ORF">NDN08_003550</name>
</gene>
<keyword evidence="6" id="KW-0539">Nucleus</keyword>
<evidence type="ECO:0000256" key="4">
    <source>
        <dbReference type="ARBA" id="ARBA00022771"/>
    </source>
</evidence>
<dbReference type="SMART" id="SM00355">
    <property type="entry name" value="ZnF_C2H2"/>
    <property type="match status" value="2"/>
</dbReference>
<dbReference type="InterPro" id="IPR036236">
    <property type="entry name" value="Znf_C2H2_sf"/>
</dbReference>
<keyword evidence="2" id="KW-0479">Metal-binding</keyword>
<dbReference type="Pfam" id="PF00096">
    <property type="entry name" value="zf-C2H2"/>
    <property type="match status" value="2"/>
</dbReference>
<dbReference type="Proteomes" id="UP001157974">
    <property type="component" value="Unassembled WGS sequence"/>
</dbReference>
<dbReference type="Gene3D" id="3.30.160.60">
    <property type="entry name" value="Classic Zinc Finger"/>
    <property type="match status" value="2"/>
</dbReference>
<feature type="region of interest" description="Disordered" evidence="8">
    <location>
        <begin position="77"/>
        <end position="125"/>
    </location>
</feature>
<comment type="subcellular location">
    <subcellularLocation>
        <location evidence="1">Nucleus</location>
    </subcellularLocation>
</comment>
<proteinExistence type="predicted"/>
<evidence type="ECO:0000256" key="5">
    <source>
        <dbReference type="ARBA" id="ARBA00022833"/>
    </source>
</evidence>
<dbReference type="PANTHER" id="PTHR24394">
    <property type="entry name" value="ZINC FINGER PROTEIN"/>
    <property type="match status" value="1"/>
</dbReference>
<dbReference type="GO" id="GO:0000981">
    <property type="term" value="F:DNA-binding transcription factor activity, RNA polymerase II-specific"/>
    <property type="evidence" value="ECO:0007669"/>
    <property type="project" value="TreeGrafter"/>
</dbReference>
<evidence type="ECO:0000256" key="1">
    <source>
        <dbReference type="ARBA" id="ARBA00004123"/>
    </source>
</evidence>
<evidence type="ECO:0000313" key="10">
    <source>
        <dbReference type="EMBL" id="KAJ8907068.1"/>
    </source>
</evidence>
<dbReference type="FunFam" id="3.30.160.60:FF:000110">
    <property type="entry name" value="Zinc finger protein-like"/>
    <property type="match status" value="1"/>
</dbReference>
<feature type="compositionally biased region" description="Basic and acidic residues" evidence="8">
    <location>
        <begin position="112"/>
        <end position="125"/>
    </location>
</feature>
<sequence>MSMDILVWSAPDSFGRMGKVEEVFAEDVPKMGDFYFDAAEKLFPWSLDLLDMDRDFVLKQNDSVEEVEIGSCSAPETFQRSSLTGDSSTSNTGTSGASSAQGEESASKSKKAAHEKSESDIEGYKGKQNMPTCQICKRKFRRKYEMIRHIKATHWKIKPFSCEFCGRCFSRSAHLKVHIQHVHRDHY</sequence>
<dbReference type="PROSITE" id="PS50157">
    <property type="entry name" value="ZINC_FINGER_C2H2_2"/>
    <property type="match status" value="2"/>
</dbReference>
<feature type="domain" description="C2H2-type" evidence="9">
    <location>
        <begin position="160"/>
        <end position="187"/>
    </location>
</feature>
<evidence type="ECO:0000256" key="7">
    <source>
        <dbReference type="PROSITE-ProRule" id="PRU00042"/>
    </source>
</evidence>
<organism evidence="10 11">
    <name type="scientific">Rhodosorus marinus</name>
    <dbReference type="NCBI Taxonomy" id="101924"/>
    <lineage>
        <taxon>Eukaryota</taxon>
        <taxon>Rhodophyta</taxon>
        <taxon>Stylonematophyceae</taxon>
        <taxon>Stylonematales</taxon>
        <taxon>Stylonemataceae</taxon>
        <taxon>Rhodosorus</taxon>
    </lineage>
</organism>
<keyword evidence="4 7" id="KW-0863">Zinc-finger</keyword>
<name>A0AAV8UWU8_9RHOD</name>
<dbReference type="PANTHER" id="PTHR24394:SF29">
    <property type="entry name" value="MYONEURIN"/>
    <property type="match status" value="1"/>
</dbReference>
<keyword evidence="11" id="KW-1185">Reference proteome</keyword>
<dbReference type="AlphaFoldDB" id="A0AAV8UWU8"/>
<accession>A0AAV8UWU8</accession>
<comment type="caution">
    <text evidence="10">The sequence shown here is derived from an EMBL/GenBank/DDBJ whole genome shotgun (WGS) entry which is preliminary data.</text>
</comment>
<keyword evidence="3" id="KW-0677">Repeat</keyword>
<feature type="domain" description="C2H2-type" evidence="9">
    <location>
        <begin position="131"/>
        <end position="159"/>
    </location>
</feature>
<dbReference type="EMBL" id="JAMWBK010000003">
    <property type="protein sequence ID" value="KAJ8907068.1"/>
    <property type="molecule type" value="Genomic_DNA"/>
</dbReference>
<evidence type="ECO:0000256" key="8">
    <source>
        <dbReference type="SAM" id="MobiDB-lite"/>
    </source>
</evidence>
<protein>
    <recommendedName>
        <fullName evidence="9">C2H2-type domain-containing protein</fullName>
    </recommendedName>
</protein>
<evidence type="ECO:0000259" key="9">
    <source>
        <dbReference type="PROSITE" id="PS50157"/>
    </source>
</evidence>
<dbReference type="PROSITE" id="PS00028">
    <property type="entry name" value="ZINC_FINGER_C2H2_1"/>
    <property type="match status" value="2"/>
</dbReference>
<reference evidence="10 11" key="1">
    <citation type="journal article" date="2023" name="Nat. Commun.">
        <title>Origin of minicircular mitochondrial genomes in red algae.</title>
        <authorList>
            <person name="Lee Y."/>
            <person name="Cho C.H."/>
            <person name="Lee Y.M."/>
            <person name="Park S.I."/>
            <person name="Yang J.H."/>
            <person name="West J.A."/>
            <person name="Bhattacharya D."/>
            <person name="Yoon H.S."/>
        </authorList>
    </citation>
    <scope>NUCLEOTIDE SEQUENCE [LARGE SCALE GENOMIC DNA]</scope>
    <source>
        <strain evidence="10 11">CCMP1338</strain>
        <tissue evidence="10">Whole cell</tissue>
    </source>
</reference>
<dbReference type="GO" id="GO:0005634">
    <property type="term" value="C:nucleus"/>
    <property type="evidence" value="ECO:0007669"/>
    <property type="project" value="UniProtKB-SubCell"/>
</dbReference>
<dbReference type="InterPro" id="IPR013087">
    <property type="entry name" value="Znf_C2H2_type"/>
</dbReference>
<dbReference type="SUPFAM" id="SSF57667">
    <property type="entry name" value="beta-beta-alpha zinc fingers"/>
    <property type="match status" value="1"/>
</dbReference>
<keyword evidence="5" id="KW-0862">Zinc</keyword>
<dbReference type="GO" id="GO:0008270">
    <property type="term" value="F:zinc ion binding"/>
    <property type="evidence" value="ECO:0007669"/>
    <property type="project" value="UniProtKB-KW"/>
</dbReference>
<evidence type="ECO:0000256" key="2">
    <source>
        <dbReference type="ARBA" id="ARBA00022723"/>
    </source>
</evidence>
<evidence type="ECO:0000256" key="6">
    <source>
        <dbReference type="ARBA" id="ARBA00023242"/>
    </source>
</evidence>
<evidence type="ECO:0000313" key="11">
    <source>
        <dbReference type="Proteomes" id="UP001157974"/>
    </source>
</evidence>
<feature type="compositionally biased region" description="Low complexity" evidence="8">
    <location>
        <begin position="81"/>
        <end position="104"/>
    </location>
</feature>